<keyword evidence="2" id="KW-1185">Reference proteome</keyword>
<dbReference type="KEGG" id="mrr:Moror_5472"/>
<reference evidence="1 2" key="1">
    <citation type="journal article" date="2014" name="BMC Genomics">
        <title>Genome and secretome analysis of the hemibiotrophic fungal pathogen, Moniliophthora roreri, which causes frosty pod rot disease of cacao: mechanisms of the biotrophic and necrotrophic phases.</title>
        <authorList>
            <person name="Meinhardt L.W."/>
            <person name="Costa G.G.L."/>
            <person name="Thomazella D.P.T."/>
            <person name="Teixeira P.J.P.L."/>
            <person name="Carazzolle M.F."/>
            <person name="Schuster S.C."/>
            <person name="Carlson J.E."/>
            <person name="Guiltinan M.J."/>
            <person name="Mieczkowski P."/>
            <person name="Farmer A."/>
            <person name="Ramaraj T."/>
            <person name="Crozier J."/>
            <person name="Davis R.E."/>
            <person name="Shao J."/>
            <person name="Melnick R.L."/>
            <person name="Pereira G.A.G."/>
            <person name="Bailey B.A."/>
        </authorList>
    </citation>
    <scope>NUCLEOTIDE SEQUENCE [LARGE SCALE GENOMIC DNA]</scope>
    <source>
        <strain evidence="1 2">MCA 2997</strain>
    </source>
</reference>
<comment type="caution">
    <text evidence="1">The sequence shown here is derived from an EMBL/GenBank/DDBJ whole genome shotgun (WGS) entry which is preliminary data.</text>
</comment>
<proteinExistence type="predicted"/>
<gene>
    <name evidence="1" type="ORF">Moror_5472</name>
</gene>
<protein>
    <submittedName>
        <fullName evidence="1">Uncharacterized protein</fullName>
    </submittedName>
</protein>
<dbReference type="HOGENOM" id="CLU_1875966_0_0_1"/>
<evidence type="ECO:0000313" key="1">
    <source>
        <dbReference type="EMBL" id="ESK88242.1"/>
    </source>
</evidence>
<name>V2X381_MONRO</name>
<accession>V2X381</accession>
<dbReference type="AlphaFoldDB" id="V2X381"/>
<evidence type="ECO:0000313" key="2">
    <source>
        <dbReference type="Proteomes" id="UP000017559"/>
    </source>
</evidence>
<dbReference type="EMBL" id="AWSO01000675">
    <property type="protein sequence ID" value="ESK88242.1"/>
    <property type="molecule type" value="Genomic_DNA"/>
</dbReference>
<dbReference type="Proteomes" id="UP000017559">
    <property type="component" value="Unassembled WGS sequence"/>
</dbReference>
<sequence length="136" mass="14378">MSLANFGPWVYPGSAKGAPSQAFWIYHTNLLPGVLIWGTQISMIIAQVGIPVDEPPVVTASVYHAPNLGGILGVAVVSAAHPDISYVYLRPVIFQRNTLSSSTVVQATGIFINPNDAVPVCTVKSFPIGSAAYAPW</sequence>
<organism evidence="1 2">
    <name type="scientific">Moniliophthora roreri (strain MCA 2997)</name>
    <name type="common">Cocoa frosty pod rot fungus</name>
    <name type="synonym">Crinipellis roreri</name>
    <dbReference type="NCBI Taxonomy" id="1381753"/>
    <lineage>
        <taxon>Eukaryota</taxon>
        <taxon>Fungi</taxon>
        <taxon>Dikarya</taxon>
        <taxon>Basidiomycota</taxon>
        <taxon>Agaricomycotina</taxon>
        <taxon>Agaricomycetes</taxon>
        <taxon>Agaricomycetidae</taxon>
        <taxon>Agaricales</taxon>
        <taxon>Marasmiineae</taxon>
        <taxon>Marasmiaceae</taxon>
        <taxon>Moniliophthora</taxon>
    </lineage>
</organism>